<name>A0A9P8UUL1_9PEZI</name>
<dbReference type="GeneID" id="70137656"/>
<protein>
    <submittedName>
        <fullName evidence="1">Uncharacterized protein</fullName>
    </submittedName>
</protein>
<gene>
    <name evidence="1" type="ORF">BKA67DRAFT_674717</name>
</gene>
<sequence length="597" mass="68469">MIWYVRPIHSHVILTKIATELSKTYSCALETSLKVRLWRGSGLSAKFKSLESTFLSPRTTQLDAVLDDGISYVQTSEVTAIEHVPSELFEEPARNETWTNCLILIHDFEAFRAIFDETPQLHIVGITGRRHHSEKYVVAICNGCLAWLDRINFPLLRVSDHHWNPSQREIDVYGASDAAKRAQQRFLQHVTGVVYSATHVKSLYQYYENNIYNDSLRAAVRWPFFRRDFQNSRAGVRRRFLQYCVFVALHSLEDLKHANDHEMVGRDQESWSRFFERLCMRRSEQLALDPLAEMQTVSLLQGILEAASDEISHPAPTFDTRYSAKQNIEMICTLLDCDMESGLASIGNIEEEILTQTLLRCTIFAGLDKIDVMGFKEQMCMYVPIGYPDVDGLPAHLVQTISHDTVNATRANISYIYRLAPSLQKPENDMLVVLCFCSLSDTVDPAISEWVNSSEGTKFYHRTIGGCQNKEAFGQMCLRILALLSFQKMLSCRIHTTSEPTHSSYLYDFCKLLDGETLNNTQTVMERMALSLKRRMDKENSDGIRDLFRAVTEVPLHICDGQSDEYWTCRLEWESYHQDALHATMASVQMIQVQMEE</sequence>
<accession>A0A9P8UUL1</accession>
<evidence type="ECO:0000313" key="1">
    <source>
        <dbReference type="EMBL" id="KAH6658633.1"/>
    </source>
</evidence>
<keyword evidence="2" id="KW-1185">Reference proteome</keyword>
<dbReference type="RefSeq" id="XP_045962867.1">
    <property type="nucleotide sequence ID" value="XM_046108765.1"/>
</dbReference>
<proteinExistence type="predicted"/>
<evidence type="ECO:0000313" key="2">
    <source>
        <dbReference type="Proteomes" id="UP000758603"/>
    </source>
</evidence>
<dbReference type="OrthoDB" id="5143345at2759"/>
<dbReference type="EMBL" id="JAGPXC010000002">
    <property type="protein sequence ID" value="KAH6658633.1"/>
    <property type="molecule type" value="Genomic_DNA"/>
</dbReference>
<dbReference type="AlphaFoldDB" id="A0A9P8UUL1"/>
<reference evidence="1" key="1">
    <citation type="journal article" date="2021" name="Nat. Commun.">
        <title>Genetic determinants of endophytism in the Arabidopsis root mycobiome.</title>
        <authorList>
            <person name="Mesny F."/>
            <person name="Miyauchi S."/>
            <person name="Thiergart T."/>
            <person name="Pickel B."/>
            <person name="Atanasova L."/>
            <person name="Karlsson M."/>
            <person name="Huettel B."/>
            <person name="Barry K.W."/>
            <person name="Haridas S."/>
            <person name="Chen C."/>
            <person name="Bauer D."/>
            <person name="Andreopoulos W."/>
            <person name="Pangilinan J."/>
            <person name="LaButti K."/>
            <person name="Riley R."/>
            <person name="Lipzen A."/>
            <person name="Clum A."/>
            <person name="Drula E."/>
            <person name="Henrissat B."/>
            <person name="Kohler A."/>
            <person name="Grigoriev I.V."/>
            <person name="Martin F.M."/>
            <person name="Hacquard S."/>
        </authorList>
    </citation>
    <scope>NUCLEOTIDE SEQUENCE</scope>
    <source>
        <strain evidence="1">MPI-SDFR-AT-0073</strain>
    </source>
</reference>
<dbReference type="Proteomes" id="UP000758603">
    <property type="component" value="Unassembled WGS sequence"/>
</dbReference>
<comment type="caution">
    <text evidence="1">The sequence shown here is derived from an EMBL/GenBank/DDBJ whole genome shotgun (WGS) entry which is preliminary data.</text>
</comment>
<organism evidence="1 2">
    <name type="scientific">Truncatella angustata</name>
    <dbReference type="NCBI Taxonomy" id="152316"/>
    <lineage>
        <taxon>Eukaryota</taxon>
        <taxon>Fungi</taxon>
        <taxon>Dikarya</taxon>
        <taxon>Ascomycota</taxon>
        <taxon>Pezizomycotina</taxon>
        <taxon>Sordariomycetes</taxon>
        <taxon>Xylariomycetidae</taxon>
        <taxon>Amphisphaeriales</taxon>
        <taxon>Sporocadaceae</taxon>
        <taxon>Truncatella</taxon>
    </lineage>
</organism>